<feature type="region of interest" description="Disordered" evidence="1">
    <location>
        <begin position="57"/>
        <end position="98"/>
    </location>
</feature>
<keyword evidence="3" id="KW-1185">Reference proteome</keyword>
<accession>A0A1A8XMP1</accession>
<dbReference type="Proteomes" id="UP000199169">
    <property type="component" value="Unassembled WGS sequence"/>
</dbReference>
<evidence type="ECO:0000256" key="1">
    <source>
        <dbReference type="SAM" id="MobiDB-lite"/>
    </source>
</evidence>
<evidence type="ECO:0000313" key="2">
    <source>
        <dbReference type="EMBL" id="SBT06425.1"/>
    </source>
</evidence>
<reference evidence="2 3" key="1">
    <citation type="submission" date="2016-06" db="EMBL/GenBank/DDBJ databases">
        <authorList>
            <person name="Kjaerup R.B."/>
            <person name="Dalgaard T.S."/>
            <person name="Juul-Madsen H.R."/>
        </authorList>
    </citation>
    <scope>NUCLEOTIDE SEQUENCE [LARGE SCALE GENOMIC DNA]</scope>
    <source>
        <strain evidence="2">3</strain>
    </source>
</reference>
<dbReference type="AlphaFoldDB" id="A0A1A8XMP1"/>
<protein>
    <submittedName>
        <fullName evidence="2">Uncharacterized protein</fullName>
    </submittedName>
</protein>
<feature type="region of interest" description="Disordered" evidence="1">
    <location>
        <begin position="1"/>
        <end position="35"/>
    </location>
</feature>
<proteinExistence type="predicted"/>
<dbReference type="EMBL" id="FLQX01000109">
    <property type="protein sequence ID" value="SBT06425.1"/>
    <property type="molecule type" value="Genomic_DNA"/>
</dbReference>
<evidence type="ECO:0000313" key="3">
    <source>
        <dbReference type="Proteomes" id="UP000199169"/>
    </source>
</evidence>
<sequence>MPRAKQQGGPERAAAEARQLGKAKRAQRRPATEAGTVVTAVLYDVAIEQDCTLLCSRASGNSPPRSGTFPTGRNPVHSRSPCCSRCTPGRRGAAATSY</sequence>
<dbReference type="STRING" id="1860102.ACCAA_330021"/>
<name>A0A1A8XMP1_9PROT</name>
<gene>
    <name evidence="2" type="ORF">ACCAA_330021</name>
</gene>
<feature type="compositionally biased region" description="Polar residues" evidence="1">
    <location>
        <begin position="58"/>
        <end position="71"/>
    </location>
</feature>
<organism evidence="2 3">
    <name type="scientific">Candidatus Accumulibacter aalborgensis</name>
    <dbReference type="NCBI Taxonomy" id="1860102"/>
    <lineage>
        <taxon>Bacteria</taxon>
        <taxon>Pseudomonadati</taxon>
        <taxon>Pseudomonadota</taxon>
        <taxon>Betaproteobacteria</taxon>
        <taxon>Candidatus Accumulibacter</taxon>
    </lineage>
</organism>